<name>D7KUV1_ARALL</name>
<protein>
    <recommendedName>
        <fullName evidence="1">F-box associated beta-propeller type 1 domain-containing protein</fullName>
    </recommendedName>
</protein>
<sequence>MYAFGYDNNRNHAVKKKKKNNRNHKILRIFNLYPSRNHDFRYQVYDFSSNSWKVLDVKPEWNIHSHQRGVSLKGNTYFPVHKKRTVGGVNIEDVLVCFDFTKERFGPPLPLPFNSYNAENFVSLSCVREEQLAMLYQRWGI</sequence>
<evidence type="ECO:0000313" key="2">
    <source>
        <dbReference type="EMBL" id="EFH64305.1"/>
    </source>
</evidence>
<organism evidence="3">
    <name type="scientific">Arabidopsis lyrata subsp. lyrata</name>
    <name type="common">Lyre-leaved rock-cress</name>
    <dbReference type="NCBI Taxonomy" id="81972"/>
    <lineage>
        <taxon>Eukaryota</taxon>
        <taxon>Viridiplantae</taxon>
        <taxon>Streptophyta</taxon>
        <taxon>Embryophyta</taxon>
        <taxon>Tracheophyta</taxon>
        <taxon>Spermatophyta</taxon>
        <taxon>Magnoliopsida</taxon>
        <taxon>eudicotyledons</taxon>
        <taxon>Gunneridae</taxon>
        <taxon>Pentapetalae</taxon>
        <taxon>rosids</taxon>
        <taxon>malvids</taxon>
        <taxon>Brassicales</taxon>
        <taxon>Brassicaceae</taxon>
        <taxon>Camelineae</taxon>
        <taxon>Arabidopsis</taxon>
    </lineage>
</organism>
<accession>D7KUV1</accession>
<proteinExistence type="predicted"/>
<dbReference type="InterPro" id="IPR017451">
    <property type="entry name" value="F-box-assoc_interact_dom"/>
</dbReference>
<feature type="domain" description="F-box associated beta-propeller type 1" evidence="1">
    <location>
        <begin position="2"/>
        <end position="139"/>
    </location>
</feature>
<dbReference type="Pfam" id="PF07734">
    <property type="entry name" value="FBA_1"/>
    <property type="match status" value="1"/>
</dbReference>
<reference evidence="3" key="1">
    <citation type="journal article" date="2011" name="Nat. Genet.">
        <title>The Arabidopsis lyrata genome sequence and the basis of rapid genome size change.</title>
        <authorList>
            <person name="Hu T.T."/>
            <person name="Pattyn P."/>
            <person name="Bakker E.G."/>
            <person name="Cao J."/>
            <person name="Cheng J.-F."/>
            <person name="Clark R.M."/>
            <person name="Fahlgren N."/>
            <person name="Fawcett J.A."/>
            <person name="Grimwood J."/>
            <person name="Gundlach H."/>
            <person name="Haberer G."/>
            <person name="Hollister J.D."/>
            <person name="Ossowski S."/>
            <person name="Ottilar R.P."/>
            <person name="Salamov A.A."/>
            <person name="Schneeberger K."/>
            <person name="Spannagl M."/>
            <person name="Wang X."/>
            <person name="Yang L."/>
            <person name="Nasrallah M.E."/>
            <person name="Bergelson J."/>
            <person name="Carrington J.C."/>
            <person name="Gaut B.S."/>
            <person name="Schmutz J."/>
            <person name="Mayer K.F.X."/>
            <person name="Van de Peer Y."/>
            <person name="Grigoriev I.V."/>
            <person name="Nordborg M."/>
            <person name="Weigel D."/>
            <person name="Guo Y.-L."/>
        </authorList>
    </citation>
    <scope>NUCLEOTIDE SEQUENCE [LARGE SCALE GENOMIC DNA]</scope>
    <source>
        <strain evidence="3">cv. MN47</strain>
    </source>
</reference>
<dbReference type="Proteomes" id="UP000008694">
    <property type="component" value="Unassembled WGS sequence"/>
</dbReference>
<dbReference type="HOGENOM" id="CLU_1976174_0_0_1"/>
<dbReference type="STRING" id="81972.D7KUV1"/>
<dbReference type="NCBIfam" id="TIGR01640">
    <property type="entry name" value="F_box_assoc_1"/>
    <property type="match status" value="1"/>
</dbReference>
<evidence type="ECO:0000313" key="3">
    <source>
        <dbReference type="Proteomes" id="UP000008694"/>
    </source>
</evidence>
<dbReference type="InterPro" id="IPR006527">
    <property type="entry name" value="F-box-assoc_dom_typ1"/>
</dbReference>
<keyword evidence="3" id="KW-1185">Reference proteome</keyword>
<dbReference type="EMBL" id="GL348714">
    <property type="protein sequence ID" value="EFH64305.1"/>
    <property type="molecule type" value="Genomic_DNA"/>
</dbReference>
<dbReference type="Gramene" id="scaffold_200360.1">
    <property type="protein sequence ID" value="scaffold_200360.1"/>
    <property type="gene ID" value="scaffold_200360.1"/>
</dbReference>
<evidence type="ECO:0000259" key="1">
    <source>
        <dbReference type="Pfam" id="PF07734"/>
    </source>
</evidence>
<gene>
    <name evidence="2" type="ORF">ARALYDRAFT_893286</name>
</gene>
<dbReference type="AlphaFoldDB" id="D7KUV1"/>